<dbReference type="InterPro" id="IPR050679">
    <property type="entry name" value="Bact_HTH_transcr_reg"/>
</dbReference>
<name>A0A1B7XEY0_9BACT</name>
<protein>
    <submittedName>
        <fullName evidence="5">GntR family transcriptional regulator</fullName>
    </submittedName>
</protein>
<dbReference type="NCBIfam" id="TIGR02325">
    <property type="entry name" value="C_P_lyase_phnF"/>
    <property type="match status" value="1"/>
</dbReference>
<dbReference type="SMART" id="SM00345">
    <property type="entry name" value="HTH_GNTR"/>
    <property type="match status" value="1"/>
</dbReference>
<dbReference type="InterPro" id="IPR000524">
    <property type="entry name" value="Tscrpt_reg_HTH_GntR"/>
</dbReference>
<keyword evidence="1" id="KW-0805">Transcription regulation</keyword>
<dbReference type="Pfam" id="PF07702">
    <property type="entry name" value="UTRA"/>
    <property type="match status" value="1"/>
</dbReference>
<dbReference type="Gene3D" id="1.10.10.10">
    <property type="entry name" value="Winged helix-like DNA-binding domain superfamily/Winged helix DNA-binding domain"/>
    <property type="match status" value="1"/>
</dbReference>
<dbReference type="EMBL" id="JXMS01000009">
    <property type="protein sequence ID" value="OBQ52750.1"/>
    <property type="molecule type" value="Genomic_DNA"/>
</dbReference>
<dbReference type="InterPro" id="IPR036388">
    <property type="entry name" value="WH-like_DNA-bd_sf"/>
</dbReference>
<dbReference type="OrthoDB" id="5454556at2"/>
<dbReference type="PANTHER" id="PTHR44846:SF1">
    <property type="entry name" value="MANNOSYL-D-GLYCERATE TRANSPORT_METABOLISM SYSTEM REPRESSOR MNGR-RELATED"/>
    <property type="match status" value="1"/>
</dbReference>
<dbReference type="Gene3D" id="3.40.1410.10">
    <property type="entry name" value="Chorismate lyase-like"/>
    <property type="match status" value="1"/>
</dbReference>
<dbReference type="InterPro" id="IPR011663">
    <property type="entry name" value="UTRA"/>
</dbReference>
<dbReference type="Pfam" id="PF00392">
    <property type="entry name" value="GntR"/>
    <property type="match status" value="1"/>
</dbReference>
<dbReference type="STRING" id="1560234.SP90_07100"/>
<dbReference type="InterPro" id="IPR028978">
    <property type="entry name" value="Chorismate_lyase_/UTRA_dom_sf"/>
</dbReference>
<keyword evidence="6" id="KW-1185">Reference proteome</keyword>
<evidence type="ECO:0000256" key="1">
    <source>
        <dbReference type="ARBA" id="ARBA00023015"/>
    </source>
</evidence>
<dbReference type="AlphaFoldDB" id="A0A1B7XEY0"/>
<evidence type="ECO:0000256" key="2">
    <source>
        <dbReference type="ARBA" id="ARBA00023125"/>
    </source>
</evidence>
<dbReference type="CDD" id="cd07377">
    <property type="entry name" value="WHTH_GntR"/>
    <property type="match status" value="1"/>
</dbReference>
<comment type="caution">
    <text evidence="5">The sequence shown here is derived from an EMBL/GenBank/DDBJ whole genome shotgun (WGS) entry which is preliminary data.</text>
</comment>
<evidence type="ECO:0000259" key="4">
    <source>
        <dbReference type="PROSITE" id="PS50949"/>
    </source>
</evidence>
<sequence>MGGGQKLVRAKGVTLWHQIQSVLEKELYEGAYPAGEKLPTEKQLADRFNVNRHTVRQALAELVRKELITVEQGRGAFARRDKLEYLLARRVRFRENLLRQSKVPSEELLESDVVSADSTCAKALCLRPTAAVVRLRSLGHADDHPLCCTTQFFPQERFPDFARIYAQTRSVTATFSVLGVSDYVRKSTRIMARVADSEEARLLKLGRNSPVMVVESVNVDSDGTPVEYGSCVWAADRIQFVVDAE</sequence>
<keyword evidence="2" id="KW-0238">DNA-binding</keyword>
<dbReference type="PROSITE" id="PS50949">
    <property type="entry name" value="HTH_GNTR"/>
    <property type="match status" value="1"/>
</dbReference>
<evidence type="ECO:0000313" key="5">
    <source>
        <dbReference type="EMBL" id="OBQ52750.1"/>
    </source>
</evidence>
<dbReference type="InterPro" id="IPR012702">
    <property type="entry name" value="CP_lyase_PhnF"/>
</dbReference>
<evidence type="ECO:0000313" key="6">
    <source>
        <dbReference type="Proteomes" id="UP000091979"/>
    </source>
</evidence>
<dbReference type="SUPFAM" id="SSF64288">
    <property type="entry name" value="Chorismate lyase-like"/>
    <property type="match status" value="1"/>
</dbReference>
<dbReference type="SMART" id="SM00866">
    <property type="entry name" value="UTRA"/>
    <property type="match status" value="1"/>
</dbReference>
<proteinExistence type="predicted"/>
<dbReference type="PATRIC" id="fig|1560234.3.peg.3392"/>
<gene>
    <name evidence="5" type="ORF">SP90_07100</name>
</gene>
<dbReference type="Proteomes" id="UP000091979">
    <property type="component" value="Unassembled WGS sequence"/>
</dbReference>
<dbReference type="GO" id="GO:0045892">
    <property type="term" value="P:negative regulation of DNA-templated transcription"/>
    <property type="evidence" value="ECO:0007669"/>
    <property type="project" value="TreeGrafter"/>
</dbReference>
<dbReference type="PANTHER" id="PTHR44846">
    <property type="entry name" value="MANNOSYL-D-GLYCERATE TRANSPORT/METABOLISM SYSTEM REPRESSOR MNGR-RELATED"/>
    <property type="match status" value="1"/>
</dbReference>
<keyword evidence="3" id="KW-0804">Transcription</keyword>
<feature type="domain" description="HTH gntR-type" evidence="4">
    <location>
        <begin position="13"/>
        <end position="81"/>
    </location>
</feature>
<dbReference type="GO" id="GO:0003700">
    <property type="term" value="F:DNA-binding transcription factor activity"/>
    <property type="evidence" value="ECO:0007669"/>
    <property type="project" value="InterPro"/>
</dbReference>
<organism evidence="5 6">
    <name type="scientific">Halodesulfovibrio spirochaetisodalis</name>
    <dbReference type="NCBI Taxonomy" id="1560234"/>
    <lineage>
        <taxon>Bacteria</taxon>
        <taxon>Pseudomonadati</taxon>
        <taxon>Thermodesulfobacteriota</taxon>
        <taxon>Desulfovibrionia</taxon>
        <taxon>Desulfovibrionales</taxon>
        <taxon>Desulfovibrionaceae</taxon>
        <taxon>Halodesulfovibrio</taxon>
    </lineage>
</organism>
<dbReference type="PRINTS" id="PR00035">
    <property type="entry name" value="HTHGNTR"/>
</dbReference>
<dbReference type="InterPro" id="IPR036390">
    <property type="entry name" value="WH_DNA-bd_sf"/>
</dbReference>
<dbReference type="GO" id="GO:0003677">
    <property type="term" value="F:DNA binding"/>
    <property type="evidence" value="ECO:0007669"/>
    <property type="project" value="UniProtKB-KW"/>
</dbReference>
<dbReference type="SUPFAM" id="SSF46785">
    <property type="entry name" value="Winged helix' DNA-binding domain"/>
    <property type="match status" value="1"/>
</dbReference>
<reference evidence="5 6" key="1">
    <citation type="submission" date="2015-01" db="EMBL/GenBank/DDBJ databases">
        <title>Desulfovibrio sp. JC271 draft genome sequence.</title>
        <authorList>
            <person name="Shivani Y."/>
            <person name="Subhash Y."/>
            <person name="Sasikala C."/>
            <person name="Ramana C.V."/>
        </authorList>
    </citation>
    <scope>NUCLEOTIDE SEQUENCE [LARGE SCALE GENOMIC DNA]</scope>
    <source>
        <strain evidence="5 6">JC271</strain>
    </source>
</reference>
<evidence type="ECO:0000256" key="3">
    <source>
        <dbReference type="ARBA" id="ARBA00023163"/>
    </source>
</evidence>
<accession>A0A1B7XEY0</accession>